<dbReference type="OrthoDB" id="6024885at2"/>
<dbReference type="Pfam" id="PF06197">
    <property type="entry name" value="DUF998"/>
    <property type="match status" value="1"/>
</dbReference>
<keyword evidence="1" id="KW-1133">Transmembrane helix</keyword>
<feature type="transmembrane region" description="Helical" evidence="1">
    <location>
        <begin position="62"/>
        <end position="82"/>
    </location>
</feature>
<feature type="transmembrane region" description="Helical" evidence="1">
    <location>
        <begin position="229"/>
        <end position="250"/>
    </location>
</feature>
<feature type="transmembrane region" description="Helical" evidence="1">
    <location>
        <begin position="200"/>
        <end position="223"/>
    </location>
</feature>
<evidence type="ECO:0000313" key="2">
    <source>
        <dbReference type="EMBL" id="RXR08429.1"/>
    </source>
</evidence>
<organism evidence="2 3">
    <name type="scientific">Pseudoxanthomonas composti</name>
    <dbReference type="NCBI Taxonomy" id="2137479"/>
    <lineage>
        <taxon>Bacteria</taxon>
        <taxon>Pseudomonadati</taxon>
        <taxon>Pseudomonadota</taxon>
        <taxon>Gammaproteobacteria</taxon>
        <taxon>Lysobacterales</taxon>
        <taxon>Lysobacteraceae</taxon>
        <taxon>Pseudoxanthomonas</taxon>
    </lineage>
</organism>
<gene>
    <name evidence="2" type="ORF">EPA99_00955</name>
</gene>
<feature type="transmembrane region" description="Helical" evidence="1">
    <location>
        <begin position="136"/>
        <end position="155"/>
    </location>
</feature>
<keyword evidence="1" id="KW-0472">Membrane</keyword>
<feature type="transmembrane region" description="Helical" evidence="1">
    <location>
        <begin position="102"/>
        <end position="124"/>
    </location>
</feature>
<feature type="transmembrane region" description="Helical" evidence="1">
    <location>
        <begin position="175"/>
        <end position="193"/>
    </location>
</feature>
<name>A0A4Q1JZB2_9GAMM</name>
<keyword evidence="1" id="KW-0812">Transmembrane</keyword>
<dbReference type="InterPro" id="IPR009339">
    <property type="entry name" value="DUF998"/>
</dbReference>
<reference evidence="2 3" key="1">
    <citation type="submission" date="2019-01" db="EMBL/GenBank/DDBJ databases">
        <title>Pseudoxanthomonas composti sp. nov., isolated from compost.</title>
        <authorList>
            <person name="Yang G."/>
        </authorList>
    </citation>
    <scope>NUCLEOTIDE SEQUENCE [LARGE SCALE GENOMIC DNA]</scope>
    <source>
        <strain evidence="2 3">GSS15</strain>
    </source>
</reference>
<protein>
    <submittedName>
        <fullName evidence="2">DUF998 domain-containing protein</fullName>
    </submittedName>
</protein>
<sequence>MVAARPDCKPARARAWREVLEGFLQRHAAAIMSATVAGAASRWSAQAMVAGRAVGWMRWSGLAAAALWLGSVLGFGLLHAGYSHLLHPVALLGAKGVAHAQAFNLLGFILPGALAGVMAILLRLQLPQPESWGVKVGAQLLFLSALGFIAMGLFALDPMQLEGGSTQLHSTGWMLWWLTFLVGSWLLALGLMHHPAWPRLLWTGAALSLVMVFLAVISTATLGPGLAQHLAFACWFGWLAVSSLWMPIAAPRRGR</sequence>
<comment type="caution">
    <text evidence="2">The sequence shown here is derived from an EMBL/GenBank/DDBJ whole genome shotgun (WGS) entry which is preliminary data.</text>
</comment>
<accession>A0A4Q1JZB2</accession>
<keyword evidence="3" id="KW-1185">Reference proteome</keyword>
<proteinExistence type="predicted"/>
<dbReference type="Proteomes" id="UP000289784">
    <property type="component" value="Unassembled WGS sequence"/>
</dbReference>
<dbReference type="AlphaFoldDB" id="A0A4Q1JZB2"/>
<evidence type="ECO:0000256" key="1">
    <source>
        <dbReference type="SAM" id="Phobius"/>
    </source>
</evidence>
<evidence type="ECO:0000313" key="3">
    <source>
        <dbReference type="Proteomes" id="UP000289784"/>
    </source>
</evidence>
<dbReference type="EMBL" id="SAWZ01000001">
    <property type="protein sequence ID" value="RXR08429.1"/>
    <property type="molecule type" value="Genomic_DNA"/>
</dbReference>